<feature type="region of interest" description="Disordered" evidence="1">
    <location>
        <begin position="42"/>
        <end position="69"/>
    </location>
</feature>
<reference evidence="2 3" key="1">
    <citation type="submission" date="2017-07" db="EMBL/GenBank/DDBJ databases">
        <title>Amycolatopsis antarcticus sp. nov., isolated from the surface of an Antarcticus brown macroalga.</title>
        <authorList>
            <person name="Wang J."/>
            <person name="Leiva S."/>
            <person name="Huang J."/>
            <person name="Huang Y."/>
        </authorList>
    </citation>
    <scope>NUCLEOTIDE SEQUENCE [LARGE SCALE GENOMIC DNA]</scope>
    <source>
        <strain evidence="2 3">AU-G6</strain>
    </source>
</reference>
<dbReference type="InParanoid" id="A0A263D2J9"/>
<dbReference type="Proteomes" id="UP000242444">
    <property type="component" value="Unassembled WGS sequence"/>
</dbReference>
<dbReference type="OrthoDB" id="3632138at2"/>
<evidence type="ECO:0000313" key="2">
    <source>
        <dbReference type="EMBL" id="OZM71857.1"/>
    </source>
</evidence>
<dbReference type="EMBL" id="NKYE01000011">
    <property type="protein sequence ID" value="OZM71857.1"/>
    <property type="molecule type" value="Genomic_DNA"/>
</dbReference>
<name>A0A263D2J9_9PSEU</name>
<organism evidence="2 3">
    <name type="scientific">Amycolatopsis antarctica</name>
    <dbReference type="NCBI Taxonomy" id="1854586"/>
    <lineage>
        <taxon>Bacteria</taxon>
        <taxon>Bacillati</taxon>
        <taxon>Actinomycetota</taxon>
        <taxon>Actinomycetes</taxon>
        <taxon>Pseudonocardiales</taxon>
        <taxon>Pseudonocardiaceae</taxon>
        <taxon>Amycolatopsis</taxon>
    </lineage>
</organism>
<gene>
    <name evidence="2" type="ORF">CFN78_18645</name>
</gene>
<dbReference type="AlphaFoldDB" id="A0A263D2J9"/>
<protein>
    <submittedName>
        <fullName evidence="2">Uncharacterized protein</fullName>
    </submittedName>
</protein>
<keyword evidence="3" id="KW-1185">Reference proteome</keyword>
<accession>A0A263D2J9</accession>
<sequence length="69" mass="7644">MTESSGTRCRRGACPAPAVGRGLCRHHWGRWYEGDDPLAMPDDRTAAPAPARWVPPRPSWLPGADRTVY</sequence>
<proteinExistence type="predicted"/>
<evidence type="ECO:0000313" key="3">
    <source>
        <dbReference type="Proteomes" id="UP000242444"/>
    </source>
</evidence>
<comment type="caution">
    <text evidence="2">The sequence shown here is derived from an EMBL/GenBank/DDBJ whole genome shotgun (WGS) entry which is preliminary data.</text>
</comment>
<evidence type="ECO:0000256" key="1">
    <source>
        <dbReference type="SAM" id="MobiDB-lite"/>
    </source>
</evidence>